<dbReference type="InterPro" id="IPR002125">
    <property type="entry name" value="CMP_dCMP_dom"/>
</dbReference>
<dbReference type="InterPro" id="IPR016192">
    <property type="entry name" value="APOBEC/CMP_deaminase_Zn-bd"/>
</dbReference>
<accession>A0ABT7FIN2</accession>
<comment type="caution">
    <text evidence="4">The sequence shown here is derived from an EMBL/GenBank/DDBJ whole genome shotgun (WGS) entry which is preliminary data.</text>
</comment>
<dbReference type="CDD" id="cd01285">
    <property type="entry name" value="nucleoside_deaminase"/>
    <property type="match status" value="1"/>
</dbReference>
<dbReference type="GO" id="GO:0052717">
    <property type="term" value="F:tRNA-specific adenosine-34 deaminase activity"/>
    <property type="evidence" value="ECO:0007669"/>
    <property type="project" value="UniProtKB-EC"/>
</dbReference>
<evidence type="ECO:0000313" key="4">
    <source>
        <dbReference type="EMBL" id="MDK3074994.1"/>
    </source>
</evidence>
<feature type="domain" description="CMP/dCMP-type deaminase" evidence="3">
    <location>
        <begin position="1"/>
        <end position="124"/>
    </location>
</feature>
<keyword evidence="2" id="KW-0862">Zinc</keyword>
<dbReference type="InterPro" id="IPR016193">
    <property type="entry name" value="Cytidine_deaminase-like"/>
</dbReference>
<evidence type="ECO:0000313" key="5">
    <source>
        <dbReference type="Proteomes" id="UP001227126"/>
    </source>
</evidence>
<reference evidence="4 5" key="1">
    <citation type="submission" date="2023-05" db="EMBL/GenBank/DDBJ databases">
        <title>Sedimentitalea sp. nov. JM2-8.</title>
        <authorList>
            <person name="Huang J."/>
        </authorList>
    </citation>
    <scope>NUCLEOTIDE SEQUENCE [LARGE SCALE GENOMIC DNA]</scope>
    <source>
        <strain evidence="4 5">JM2-8</strain>
    </source>
</reference>
<dbReference type="PANTHER" id="PTHR11079">
    <property type="entry name" value="CYTOSINE DEAMINASE FAMILY MEMBER"/>
    <property type="match status" value="1"/>
</dbReference>
<proteinExistence type="predicted"/>
<dbReference type="EMBL" id="JASNJE010000028">
    <property type="protein sequence ID" value="MDK3074994.1"/>
    <property type="molecule type" value="Genomic_DNA"/>
</dbReference>
<dbReference type="SUPFAM" id="SSF53927">
    <property type="entry name" value="Cytidine deaminase-like"/>
    <property type="match status" value="1"/>
</dbReference>
<protein>
    <submittedName>
        <fullName evidence="4">Nucleoside deaminase</fullName>
        <ecNumber evidence="4">3.5.4.33</ecNumber>
    </submittedName>
</protein>
<keyword evidence="5" id="KW-1185">Reference proteome</keyword>
<dbReference type="EC" id="3.5.4.33" evidence="4"/>
<keyword evidence="1" id="KW-0479">Metal-binding</keyword>
<evidence type="ECO:0000256" key="1">
    <source>
        <dbReference type="ARBA" id="ARBA00022723"/>
    </source>
</evidence>
<dbReference type="PROSITE" id="PS00903">
    <property type="entry name" value="CYT_DCMP_DEAMINASES_1"/>
    <property type="match status" value="1"/>
</dbReference>
<gene>
    <name evidence="4" type="ORF">QO034_18040</name>
</gene>
<dbReference type="Proteomes" id="UP001227126">
    <property type="component" value="Unassembled WGS sequence"/>
</dbReference>
<dbReference type="RefSeq" id="WP_284486923.1">
    <property type="nucleotide sequence ID" value="NZ_JASNJE010000028.1"/>
</dbReference>
<organism evidence="4 5">
    <name type="scientific">Sedimentitalea xiamensis</name>
    <dbReference type="NCBI Taxonomy" id="3050037"/>
    <lineage>
        <taxon>Bacteria</taxon>
        <taxon>Pseudomonadati</taxon>
        <taxon>Pseudomonadota</taxon>
        <taxon>Alphaproteobacteria</taxon>
        <taxon>Rhodobacterales</taxon>
        <taxon>Paracoccaceae</taxon>
        <taxon>Sedimentitalea</taxon>
    </lineage>
</organism>
<dbReference type="Pfam" id="PF00383">
    <property type="entry name" value="dCMP_cyt_deam_1"/>
    <property type="match status" value="1"/>
</dbReference>
<keyword evidence="4" id="KW-0378">Hydrolase</keyword>
<name>A0ABT7FIN2_9RHOB</name>
<dbReference type="Gene3D" id="3.40.140.10">
    <property type="entry name" value="Cytidine Deaminase, domain 2"/>
    <property type="match status" value="1"/>
</dbReference>
<evidence type="ECO:0000256" key="2">
    <source>
        <dbReference type="ARBA" id="ARBA00022833"/>
    </source>
</evidence>
<dbReference type="PROSITE" id="PS51747">
    <property type="entry name" value="CYT_DCMP_DEAMINASES_2"/>
    <property type="match status" value="1"/>
</dbReference>
<evidence type="ECO:0000259" key="3">
    <source>
        <dbReference type="PROSITE" id="PS51747"/>
    </source>
</evidence>
<dbReference type="PANTHER" id="PTHR11079:SF179">
    <property type="entry name" value="TRNA(ADENINE(34)) DEAMINASE, CHLOROPLASTIC"/>
    <property type="match status" value="1"/>
</dbReference>
<sequence>MTDEDHMMRAIALALRAADAGNDPFGAVLVRDGRMIAEGMNEVHILHDVTAHAEIQALRAAGRRLESTTHPHSTMFASGKPCAMCMAAMIQAGISRIVYAADDGICAPYGYSTRTLYDRMKGEFGDQGIIVDHLPVAAQRDPFEPRKIRGQK</sequence>